<evidence type="ECO:0000313" key="5">
    <source>
        <dbReference type="Proteomes" id="UP000515125"/>
    </source>
</evidence>
<feature type="domain" description="K Homology" evidence="4">
    <location>
        <begin position="662"/>
        <end position="727"/>
    </location>
</feature>
<dbReference type="SMART" id="SM00322">
    <property type="entry name" value="KH"/>
    <property type="match status" value="3"/>
</dbReference>
<keyword evidence="5" id="KW-1185">Reference proteome</keyword>
<dbReference type="InterPro" id="IPR004088">
    <property type="entry name" value="KH_dom_type_1"/>
</dbReference>
<evidence type="ECO:0000259" key="4">
    <source>
        <dbReference type="SMART" id="SM00322"/>
    </source>
</evidence>
<dbReference type="Proteomes" id="UP000515125">
    <property type="component" value="Unplaced"/>
</dbReference>
<feature type="coiled-coil region" evidence="2">
    <location>
        <begin position="299"/>
        <end position="326"/>
    </location>
</feature>
<feature type="domain" description="K Homology" evidence="4">
    <location>
        <begin position="451"/>
        <end position="512"/>
    </location>
</feature>
<feature type="compositionally biased region" description="Basic residues" evidence="3">
    <location>
        <begin position="136"/>
        <end position="146"/>
    </location>
</feature>
<evidence type="ECO:0000313" key="6">
    <source>
        <dbReference type="RefSeq" id="XP_026192473.1"/>
    </source>
</evidence>
<evidence type="ECO:0000256" key="2">
    <source>
        <dbReference type="SAM" id="Coils"/>
    </source>
</evidence>
<feature type="compositionally biased region" description="Low complexity" evidence="3">
    <location>
        <begin position="12"/>
        <end position="24"/>
    </location>
</feature>
<protein>
    <submittedName>
        <fullName evidence="6">Uncharacterized protein LOC34618488</fullName>
    </submittedName>
</protein>
<dbReference type="CDD" id="cd00105">
    <property type="entry name" value="KH-I"/>
    <property type="match status" value="1"/>
</dbReference>
<evidence type="ECO:0000256" key="1">
    <source>
        <dbReference type="PROSITE-ProRule" id="PRU00117"/>
    </source>
</evidence>
<dbReference type="SUPFAM" id="SSF54791">
    <property type="entry name" value="Eukaryotic type KH-domain (KH-domain type I)"/>
    <property type="match status" value="2"/>
</dbReference>
<evidence type="ECO:0000256" key="3">
    <source>
        <dbReference type="SAM" id="MobiDB-lite"/>
    </source>
</evidence>
<feature type="domain" description="K Homology" evidence="4">
    <location>
        <begin position="797"/>
        <end position="863"/>
    </location>
</feature>
<dbReference type="Gene3D" id="3.30.1370.10">
    <property type="entry name" value="K Homology domain, type 1"/>
    <property type="match status" value="1"/>
</dbReference>
<accession>A0A6P6RX54</accession>
<dbReference type="OrthoDB" id="427410at2759"/>
<dbReference type="InterPro" id="IPR036612">
    <property type="entry name" value="KH_dom_type_1_sf"/>
</dbReference>
<dbReference type="AlphaFoldDB" id="A0A6P6RX54"/>
<dbReference type="PROSITE" id="PS50084">
    <property type="entry name" value="KH_TYPE_1"/>
    <property type="match status" value="1"/>
</dbReference>
<dbReference type="GeneID" id="34618488"/>
<reference evidence="6" key="1">
    <citation type="submission" date="2025-08" db="UniProtKB">
        <authorList>
            <consortium name="RefSeq"/>
        </authorList>
    </citation>
    <scope>IDENTIFICATION</scope>
</reference>
<feature type="region of interest" description="Disordered" evidence="3">
    <location>
        <begin position="246"/>
        <end position="276"/>
    </location>
</feature>
<dbReference type="GO" id="GO:0003723">
    <property type="term" value="F:RNA binding"/>
    <property type="evidence" value="ECO:0007669"/>
    <property type="project" value="UniProtKB-UniRule"/>
</dbReference>
<keyword evidence="1" id="KW-0694">RNA-binding</keyword>
<dbReference type="RefSeq" id="XP_026192473.1">
    <property type="nucleotide sequence ID" value="XM_026336688.1"/>
</dbReference>
<feature type="region of interest" description="Disordered" evidence="3">
    <location>
        <begin position="867"/>
        <end position="924"/>
    </location>
</feature>
<proteinExistence type="predicted"/>
<sequence length="997" mass="105693">MARKKRTDEEAAAGSAAAAAAGIAKQSGENVSKGSDAGRNSDGKGGAVAEQGRPRKGGEGASRQGGTPNSAAAPPETDTKASVTAATPKSFGSAAKEQADQSGGAAAAAAENTDAVVPPLGVAQRREIDMTGMSASRKKNLKKKIRKQEQRQQEAELNSAMRAGAGGSTYASRLSQIAQQWSKQVAQLEASCAKVTDGAGAKRIAESAAQLQKEMQEVQEEEVAGAKMPINKRSTVQHMQEKIKEAEQTIQKQQKEQQRAAGQQNKHGAEVRGAADATSDAQLEESLRYLAHLREQLALTQQQSDLRAFQQQAAELKATLEQIVRSAHKAVQQAANAPDNRRAQQREATWHKRLQEVGAAFPEANGVSSFVNASVALPSDASFILLTPQGQPSPMLRKVERKFSVLVEKKGLGDRGLLLSIVGYVQDACDKCAAFLNACNFPQVPIGFSTAPNCISLEGQNIGAFIGSAGSNLRKLEAELDVLLWLEDKWITILGHEATVKKAIPQIKESRSPSASDAGQSQCRCEFKSEVARAMIQGSARTRSKVQDIETAMGVTILVRLPRRGDLSKTTTVAIRGASADECKKACAELEEVFGGFGVEVVECDRFKATRILRGTAVDFSHIRSHELISLLRCDEGVLLVAPSEALRLAVEAVEAAMHQLSRATEVLEIKATQLRILDRGKRNEIETLSGATCKPPLLDGEKATLTFTGHPDAVQKAVEMAQQILDEMKEEELELSVAAALCFLADKAHRALEEEHGIRIRVDVPRERLIVRGSLGGYDVVADAIKRMEDEVARSGKVAHKIEVPREAVPAILGRQGANVRRLQSDCNLDSVVIDGRPQAVYLLGSQEAIDQAVVMVQEIVGNSTGARAQNGVDGGDLGRRPRAVGGRGGGRGGRGDVSSRGGSSGGAAAAAASVRGRGGVGGRPAVVASAKPYNANVDDETAFPSLGICMARPGGRWQKRSQAPEGSEAPPRSVVVNSNSDAQGEEFVGAGESAN</sequence>
<feature type="region of interest" description="Disordered" evidence="3">
    <location>
        <begin position="1"/>
        <end position="169"/>
    </location>
</feature>
<dbReference type="InterPro" id="IPR004087">
    <property type="entry name" value="KH_dom"/>
</dbReference>
<feature type="region of interest" description="Disordered" evidence="3">
    <location>
        <begin position="956"/>
        <end position="997"/>
    </location>
</feature>
<name>A0A6P6RX54_9EIME</name>
<dbReference type="Pfam" id="PF00013">
    <property type="entry name" value="KH_1"/>
    <property type="match status" value="1"/>
</dbReference>
<keyword evidence="2" id="KW-0175">Coiled coil</keyword>
<feature type="compositionally biased region" description="Basic and acidic residues" evidence="3">
    <location>
        <begin position="246"/>
        <end position="258"/>
    </location>
</feature>
<organism evidence="5 6">
    <name type="scientific">Cyclospora cayetanensis</name>
    <dbReference type="NCBI Taxonomy" id="88456"/>
    <lineage>
        <taxon>Eukaryota</taxon>
        <taxon>Sar</taxon>
        <taxon>Alveolata</taxon>
        <taxon>Apicomplexa</taxon>
        <taxon>Conoidasida</taxon>
        <taxon>Coccidia</taxon>
        <taxon>Eucoccidiorida</taxon>
        <taxon>Eimeriorina</taxon>
        <taxon>Eimeriidae</taxon>
        <taxon>Cyclospora</taxon>
    </lineage>
</organism>
<gene>
    <name evidence="6" type="primary">LOC34618488</name>
</gene>
<feature type="compositionally biased region" description="Low complexity" evidence="3">
    <location>
        <begin position="898"/>
        <end position="917"/>
    </location>
</feature>